<evidence type="ECO:0000259" key="7">
    <source>
        <dbReference type="PROSITE" id="PS52004"/>
    </source>
</evidence>
<dbReference type="Pfam" id="PF14765">
    <property type="entry name" value="PS-DH"/>
    <property type="match status" value="1"/>
</dbReference>
<dbReference type="SUPFAM" id="SSF53901">
    <property type="entry name" value="Thiolase-like"/>
    <property type="match status" value="1"/>
</dbReference>
<evidence type="ECO:0000256" key="4">
    <source>
        <dbReference type="PROSITE-ProRule" id="PRU01363"/>
    </source>
</evidence>
<protein>
    <submittedName>
        <fullName evidence="9">Pfa2</fullName>
    </submittedName>
</protein>
<dbReference type="InterPro" id="IPR020841">
    <property type="entry name" value="PKS_Beta-ketoAc_synthase_dom"/>
</dbReference>
<dbReference type="GO" id="GO:0006633">
    <property type="term" value="P:fatty acid biosynthetic process"/>
    <property type="evidence" value="ECO:0007669"/>
    <property type="project" value="InterPro"/>
</dbReference>
<sequence>MTQVPVAIVGVGALFPGSPDGAGFWRDIVASRDLVSDVPPGHWLIEDYYDPDPSAPDKTYSKRGAFLGETAFDPLEFGVVPSSLPTTDTAQLLALIVARRVLDDATQGRFASIDRSRIGVVLGVTSGQELLGTMVSRLQRPVWLKALRDDGVPEADAQRICDRITNEYVPWKESTFPGLLGNVVAGRIANRFDLGGTNCVTDAACASSLAALSIAMNELALGQSDLVITGGVDTMNDILMYTCFSKTPALSKSGDCRPFSDAADGTLLGEGLAMFALKRLTDAERDGDRVYAVIRGLGSSSDGRSKSVYAPVPEGQAKALVRAYEAAGYGADTVELVEAHGTATKAGDAAEFGGLKLAFEASGRADHQWCALGSVKSQIGHTKSAAGAAGLFKAVMALHHKVLPPTIKVDRPNPELAIEASPFYLNTQARPWVRNAQHLRRASVSSFGFGGSNFHVTLEEYAGAAEPAARLRTAPTELFVISAPSAAEVLARGGKLAELADKEGATTAARTSQRDFVTADHARLSIVASDAADLRAKLDQARSLLGARPEEAFSTPTGVHFAVGAAAGDVAFLFPGQGSQYVGMGADVAMEHNVALDAWDAAAGLIETAGLRDVVFPRPAFTDEARAEQAQLLTATEWAQPAIATASLALLAVLRAVGVRPSSVAGHSLGELTALAAADALSTNDLVATARKRGQLMNAASSTPGAMTAVARPLAEVQAILARLQSEVVVANHNHPTQVVLAGETAAIEAVEAELARQGITAKRLPVATAFHSQVVAGATAPFAEHLAGIAVKAPAIDVLSNSEAAAYPSYPDAVRALLAGQITRSVRFVEVVEAMWARGARIFVEVGPSAVLTELCARILGERPHLAIAMDRKGKHGVTALQDALGRLAAAGVAIDFAPLWAPFGPPAAPKRVPAMSMMINGANYGKVYPPKGGAAALPPPNPPRPVVAAATIAAAPSSAAKAPIVAAATIAAAPSPAAKAPVVAAATIAARPAAALESRPVVAAAPAPAPVAVAPASMAAALSAPGQLGWIEAYQESQRQLTDAHASYVRTMASGHEAFLTTMEASFIGLGGLLGAPASVSAVAPRSTAAPLIAQPVAVAPASVIAPAPVPAPAPVLAPAPAPAPAPVLAPAPVAAVAKAAPAPVIAPAAPSIDLQALLLDVVADKTGYPAEMLGMHMELEADLGIDSIKRVEILSAMRKRAPNLPEVVASEMATLRTLGQIVEYMRERSGALTATTHETLVPATAEAATQAAPALGDLQALLLDVVADKTGYPAEMLGMHMELEADLGIDSIKRVEILSAMRKRAPNLPEVVASEMATLRTLGQIVEYMRDRSGATAAPVKAAPAPAPAPAAAPTKEAPTLADLQALLLSVVADKTGYPAEMLGMHMELEADLGIDSIKRVEILSAMRKRAPNLPEVVASEMATLRTLGQIVEYMRDRSGGHNVAATTPAPAPAPATATTPAPVASAAPSRIGRYVVGTREEAASGLAMGGVLGARRVVITNEGTGIAQALVRALQERGVSSEVVTEVPADADAVVFLGGLRTLVDVDTAIAINREAFLAARAVAGVFSRNGGAFVTVQDTGGDLGIEAREPRAAWLAGVAALARTAQLEWPKASVKAVDVERGGRSSEEIAAAIAEEILTGGGALEVGLTAAGARRVPEVVQRAVGERTPVLARSSVVVASGGARGVTATALIALARHAQPKLVILGRSALEAEPAACVGVRGDAALKRALLEDARAQGRTATIAEIGAHVARISASREVLETLAAIKAAGGEARYLAVDVTDADRLRVALEEVRRDWGPITVVVHGAGVLADKRIEDKTPEQFDRVFDTKVLGLRALLAATEGDPLRAIILFSSVAARAGNVGQCDYAMANEILNKVAITERRRRGGACTVKSIGWGPWEGGMVTPALKGHFESMGVALIPLAEGAEHFIAEIEGSAEEIELVIGGGADGSAIRGDAEPTIHFGVSVSDRTSPWLADHRVAGRRVIPVAVVIEWFTRAVTALQGRAAVSLRDVKVLRGIKLPAGDAAASFTIGCRKLTDGKIELTLHGADGALHYRASAEPRGAALKPEGAALPLAAWGDRPIYDGGLLFHGPRFHAIHSIEGASAEGIRATLTGARELGWPGEAQRTDPAIVDGALQLALLWTRERLGQASLPMAIAAFDWQASGPVEGPVRAVVRGREADSAHAICDVWLEDARGVILGALHGVETIVRPAEVRAPHLVETGPAS</sequence>
<keyword evidence="1" id="KW-0596">Phosphopantetheine</keyword>
<dbReference type="InterPro" id="IPR057326">
    <property type="entry name" value="KR_dom"/>
</dbReference>
<evidence type="ECO:0000256" key="1">
    <source>
        <dbReference type="ARBA" id="ARBA00022450"/>
    </source>
</evidence>
<dbReference type="PANTHER" id="PTHR43074">
    <property type="entry name" value="OMEGA-3 POLYUNSATURATED FATTY ACID SYNTHASE PFAB-RELATED"/>
    <property type="match status" value="1"/>
</dbReference>
<feature type="region of interest" description="Disordered" evidence="5">
    <location>
        <begin position="1445"/>
        <end position="1467"/>
    </location>
</feature>
<dbReference type="InterPro" id="IPR049552">
    <property type="entry name" value="PKS_DH_N"/>
</dbReference>
<name>A0A076PUB4_9BACT</name>
<dbReference type="InterPro" id="IPR032821">
    <property type="entry name" value="PKS_assoc"/>
</dbReference>
<dbReference type="PROSITE" id="PS00606">
    <property type="entry name" value="KS3_1"/>
    <property type="match status" value="1"/>
</dbReference>
<dbReference type="Pfam" id="PF00550">
    <property type="entry name" value="PP-binding"/>
    <property type="match status" value="3"/>
</dbReference>
<dbReference type="InterPro" id="IPR016035">
    <property type="entry name" value="Acyl_Trfase/lysoPLipase"/>
</dbReference>
<dbReference type="Pfam" id="PF00109">
    <property type="entry name" value="ketoacyl-synt"/>
    <property type="match status" value="1"/>
</dbReference>
<dbReference type="Gene3D" id="3.40.47.10">
    <property type="match status" value="1"/>
</dbReference>
<feature type="domain" description="Ketosynthase family 3 (KS3)" evidence="7">
    <location>
        <begin position="3"/>
        <end position="460"/>
    </location>
</feature>
<dbReference type="InterPro" id="IPR016036">
    <property type="entry name" value="Malonyl_transacylase_ACP-bd"/>
</dbReference>
<dbReference type="Gene3D" id="3.30.70.250">
    <property type="entry name" value="Malonyl-CoA ACP transacylase, ACP-binding"/>
    <property type="match status" value="1"/>
</dbReference>
<dbReference type="SMART" id="SM00826">
    <property type="entry name" value="PKS_DH"/>
    <property type="match status" value="1"/>
</dbReference>
<feature type="region of interest" description="N-terminal hotdog fold" evidence="4">
    <location>
        <begin position="1951"/>
        <end position="2071"/>
    </location>
</feature>
<feature type="domain" description="Carrier" evidence="6">
    <location>
        <begin position="1256"/>
        <end position="1336"/>
    </location>
</feature>
<dbReference type="InterPro" id="IPR042104">
    <property type="entry name" value="PKS_dehydratase_sf"/>
</dbReference>
<dbReference type="InterPro" id="IPR049900">
    <property type="entry name" value="PKS_mFAS_DH"/>
</dbReference>
<dbReference type="PROSITE" id="PS52004">
    <property type="entry name" value="KS3_2"/>
    <property type="match status" value="1"/>
</dbReference>
<dbReference type="SUPFAM" id="SSF47336">
    <property type="entry name" value="ACP-like"/>
    <property type="match status" value="3"/>
</dbReference>
<feature type="domain" description="Carrier" evidence="6">
    <location>
        <begin position="1152"/>
        <end position="1232"/>
    </location>
</feature>
<dbReference type="InterPro" id="IPR013968">
    <property type="entry name" value="PKS_KR"/>
</dbReference>
<feature type="region of interest" description="Disordered" evidence="5">
    <location>
        <begin position="1340"/>
        <end position="1359"/>
    </location>
</feature>
<dbReference type="SUPFAM" id="SSF55048">
    <property type="entry name" value="Probable ACP-binding domain of malonyl-CoA ACP transacylase"/>
    <property type="match status" value="1"/>
</dbReference>
<proteinExistence type="predicted"/>
<evidence type="ECO:0000313" key="9">
    <source>
        <dbReference type="EMBL" id="AIJ50376.1"/>
    </source>
</evidence>
<evidence type="ECO:0000256" key="5">
    <source>
        <dbReference type="SAM" id="MobiDB-lite"/>
    </source>
</evidence>
<dbReference type="Pfam" id="PF00698">
    <property type="entry name" value="Acyl_transf_1"/>
    <property type="match status" value="1"/>
</dbReference>
<dbReference type="SMART" id="SM00827">
    <property type="entry name" value="PKS_AT"/>
    <property type="match status" value="1"/>
</dbReference>
<feature type="active site" description="Proton acceptor; for dehydratase activity" evidence="4">
    <location>
        <position position="1983"/>
    </location>
</feature>
<evidence type="ECO:0000256" key="3">
    <source>
        <dbReference type="ARBA" id="ARBA00022679"/>
    </source>
</evidence>
<dbReference type="Gene3D" id="3.10.129.110">
    <property type="entry name" value="Polyketide synthase dehydratase"/>
    <property type="match status" value="1"/>
</dbReference>
<dbReference type="SMART" id="SM00825">
    <property type="entry name" value="PKS_KS"/>
    <property type="match status" value="1"/>
</dbReference>
<dbReference type="Gene3D" id="1.10.1200.10">
    <property type="entry name" value="ACP-like"/>
    <property type="match status" value="3"/>
</dbReference>
<feature type="active site" description="Proton donor; for dehydratase activity" evidence="4">
    <location>
        <position position="2139"/>
    </location>
</feature>
<evidence type="ECO:0000256" key="2">
    <source>
        <dbReference type="ARBA" id="ARBA00022553"/>
    </source>
</evidence>
<dbReference type="InterPro" id="IPR052568">
    <property type="entry name" value="PKS-FAS_Synthase"/>
</dbReference>
<feature type="region of interest" description="C-terminal hotdog fold" evidence="4">
    <location>
        <begin position="2085"/>
        <end position="2222"/>
    </location>
</feature>
<feature type="domain" description="Carrier" evidence="6">
    <location>
        <begin position="1362"/>
        <end position="1442"/>
    </location>
</feature>
<gene>
    <name evidence="9" type="primary">pfa2</name>
</gene>
<accession>A0A076PUB4</accession>
<dbReference type="InterPro" id="IPR036291">
    <property type="entry name" value="NAD(P)-bd_dom_sf"/>
</dbReference>
<dbReference type="PANTHER" id="PTHR43074:SF1">
    <property type="entry name" value="BETA-KETOACYL SYNTHASE FAMILY PROTEIN-RELATED"/>
    <property type="match status" value="1"/>
</dbReference>
<organism evidence="9">
    <name type="scientific">Aetherobacter sp. SBSr008</name>
    <dbReference type="NCBI Taxonomy" id="888843"/>
    <lineage>
        <taxon>Bacteria</taxon>
        <taxon>Pseudomonadati</taxon>
        <taxon>Myxococcota</taxon>
        <taxon>Polyangia</taxon>
        <taxon>Polyangiales</taxon>
        <taxon>Polyangiaceae</taxon>
        <taxon>Aetherobacter</taxon>
    </lineage>
</organism>
<dbReference type="Pfam" id="PF02801">
    <property type="entry name" value="Ketoacyl-synt_C"/>
    <property type="match status" value="1"/>
</dbReference>
<dbReference type="InterPro" id="IPR049551">
    <property type="entry name" value="PKS_DH_C"/>
</dbReference>
<dbReference type="Pfam" id="PF21089">
    <property type="entry name" value="PKS_DH_N"/>
    <property type="match status" value="1"/>
</dbReference>
<dbReference type="InterPro" id="IPR001227">
    <property type="entry name" value="Ac_transferase_dom_sf"/>
</dbReference>
<keyword evidence="2" id="KW-0597">Phosphoprotein</keyword>
<dbReference type="InterPro" id="IPR009081">
    <property type="entry name" value="PP-bd_ACP"/>
</dbReference>
<dbReference type="InterPro" id="IPR036736">
    <property type="entry name" value="ACP-like_sf"/>
</dbReference>
<dbReference type="InterPro" id="IPR016039">
    <property type="entry name" value="Thiolase-like"/>
</dbReference>
<dbReference type="Pfam" id="PF08659">
    <property type="entry name" value="KR"/>
    <property type="match status" value="1"/>
</dbReference>
<feature type="domain" description="PKS/mFAS DH" evidence="8">
    <location>
        <begin position="1951"/>
        <end position="2222"/>
    </location>
</feature>
<dbReference type="CDD" id="cd00833">
    <property type="entry name" value="PKS"/>
    <property type="match status" value="1"/>
</dbReference>
<dbReference type="SUPFAM" id="SSF52151">
    <property type="entry name" value="FabD/lysophospholipase-like"/>
    <property type="match status" value="1"/>
</dbReference>
<dbReference type="EMBL" id="KF977700">
    <property type="protein sequence ID" value="AIJ50376.1"/>
    <property type="molecule type" value="Genomic_DNA"/>
</dbReference>
<dbReference type="InterPro" id="IPR014043">
    <property type="entry name" value="Acyl_transferase_dom"/>
</dbReference>
<dbReference type="InterPro" id="IPR014030">
    <property type="entry name" value="Ketoacyl_synth_N"/>
</dbReference>
<keyword evidence="3" id="KW-0808">Transferase</keyword>
<dbReference type="InterPro" id="IPR014031">
    <property type="entry name" value="Ketoacyl_synth_C"/>
</dbReference>
<dbReference type="GO" id="GO:0004315">
    <property type="term" value="F:3-oxoacyl-[acyl-carrier-protein] synthase activity"/>
    <property type="evidence" value="ECO:0007669"/>
    <property type="project" value="InterPro"/>
</dbReference>
<evidence type="ECO:0000259" key="8">
    <source>
        <dbReference type="PROSITE" id="PS52019"/>
    </source>
</evidence>
<dbReference type="Gene3D" id="3.40.50.720">
    <property type="entry name" value="NAD(P)-binding Rossmann-like Domain"/>
    <property type="match status" value="1"/>
</dbReference>
<dbReference type="CDD" id="cd08953">
    <property type="entry name" value="KR_2_SDR_x"/>
    <property type="match status" value="1"/>
</dbReference>
<dbReference type="PROSITE" id="PS52019">
    <property type="entry name" value="PKS_MFAS_DH"/>
    <property type="match status" value="1"/>
</dbReference>
<dbReference type="SUPFAM" id="SSF51735">
    <property type="entry name" value="NAD(P)-binding Rossmann-fold domains"/>
    <property type="match status" value="1"/>
</dbReference>
<reference evidence="9" key="1">
    <citation type="journal article" date="2014" name="Chem. Sci.">
        <title>Polyunsaturated fatty acid biosynthesis in myxobacteria: Different PUFA synthases and their product diversity.</title>
        <authorList>
            <person name="Gemperlein K."/>
            <person name="Rachid S."/>
            <person name="Garcia R.O."/>
            <person name="Wenzel S.C."/>
            <person name="Mueller R."/>
        </authorList>
    </citation>
    <scope>NUCLEOTIDE SEQUENCE</scope>
    <source>
        <strain evidence="9">SBSr008</strain>
    </source>
</reference>
<dbReference type="InterPro" id="IPR018201">
    <property type="entry name" value="Ketoacyl_synth_AS"/>
</dbReference>
<dbReference type="PROSITE" id="PS50075">
    <property type="entry name" value="CARRIER"/>
    <property type="match status" value="3"/>
</dbReference>
<dbReference type="InterPro" id="IPR020807">
    <property type="entry name" value="PKS_DH"/>
</dbReference>
<dbReference type="SMART" id="SM00822">
    <property type="entry name" value="PKS_KR"/>
    <property type="match status" value="1"/>
</dbReference>
<dbReference type="Gene3D" id="3.40.366.10">
    <property type="entry name" value="Malonyl-Coenzyme A Acyl Carrier Protein, domain 2"/>
    <property type="match status" value="1"/>
</dbReference>
<evidence type="ECO:0000259" key="6">
    <source>
        <dbReference type="PROSITE" id="PS50075"/>
    </source>
</evidence>
<feature type="compositionally biased region" description="Low complexity" evidence="5">
    <location>
        <begin position="1447"/>
        <end position="1467"/>
    </location>
</feature>
<dbReference type="Pfam" id="PF16197">
    <property type="entry name" value="KAsynt_C_assoc"/>
    <property type="match status" value="1"/>
</dbReference>